<evidence type="ECO:0000256" key="6">
    <source>
        <dbReference type="SAM" id="Phobius"/>
    </source>
</evidence>
<gene>
    <name evidence="7" type="ORF">V2E24_01435</name>
</gene>
<feature type="transmembrane region" description="Helical" evidence="6">
    <location>
        <begin position="81"/>
        <end position="102"/>
    </location>
</feature>
<dbReference type="Proteomes" id="UP001344817">
    <property type="component" value="Unassembled WGS sequence"/>
</dbReference>
<proteinExistence type="predicted"/>
<dbReference type="PANTHER" id="PTHR23513">
    <property type="entry name" value="INTEGRAL MEMBRANE EFFLUX PROTEIN-RELATED"/>
    <property type="match status" value="1"/>
</dbReference>
<evidence type="ECO:0000313" key="8">
    <source>
        <dbReference type="Proteomes" id="UP001344817"/>
    </source>
</evidence>
<feature type="transmembrane region" description="Helical" evidence="6">
    <location>
        <begin position="361"/>
        <end position="385"/>
    </location>
</feature>
<feature type="transmembrane region" description="Helical" evidence="6">
    <location>
        <begin position="159"/>
        <end position="178"/>
    </location>
</feature>
<feature type="transmembrane region" description="Helical" evidence="6">
    <location>
        <begin position="432"/>
        <end position="453"/>
    </location>
</feature>
<keyword evidence="3 6" id="KW-0812">Transmembrane</keyword>
<comment type="caution">
    <text evidence="7">The sequence shown here is derived from an EMBL/GenBank/DDBJ whole genome shotgun (WGS) entry which is preliminary data.</text>
</comment>
<sequence length="473" mass="53261">MKKLLALKESKPILWNMIIFAVAMVISQTAIESFNVTSTLFTLKTTGSVWLTVLVQAARYLPTLIAFGVAPIIIKKINNKSIIVVSEYVSAILIFFVAVVAFSTEGIDYKDRAITPLIIVIYIAIIIWNIFNSARFLALKNIVYRISEKEENINIYNRINNFATSISYLVAALVSLGLVSLVPFPWICVILGIFYIISQFLYSTLIVYKHNVEISSKPQIKKHSKTIIYTLSILVLLAIFSSITFVPRFGTNTQFMINLFLEIKNSPDVEFWVSIYLIVIGAALCFGSLAIFLLGKKILISTSVIYALITIALAIFFVFAFGGLGTNVGLFGKIESDKGVDYNKAIFDQAVITWAHKNKAVMLSVFLIVTFIQYFVFSMFLPVYFDYSYRTVPSDKYAFFAALTMIIFQLMGLIFTVIITVIFNKINFQSAYLFYAVIVGVFVIAATVLSFVLKARQIKFTKDHHIKAENELL</sequence>
<dbReference type="PANTHER" id="PTHR23513:SF6">
    <property type="entry name" value="MAJOR FACILITATOR SUPERFAMILY ASSOCIATED DOMAIN-CONTAINING PROTEIN"/>
    <property type="match status" value="1"/>
</dbReference>
<evidence type="ECO:0000256" key="2">
    <source>
        <dbReference type="ARBA" id="ARBA00022475"/>
    </source>
</evidence>
<feature type="transmembrane region" description="Helical" evidence="6">
    <location>
        <begin position="397"/>
        <end position="426"/>
    </location>
</feature>
<keyword evidence="2" id="KW-1003">Cell membrane</keyword>
<organism evidence="7 8">
    <name type="scientific">Mycoplasmopsis ciconiae</name>
    <dbReference type="NCBI Taxonomy" id="561067"/>
    <lineage>
        <taxon>Bacteria</taxon>
        <taxon>Bacillati</taxon>
        <taxon>Mycoplasmatota</taxon>
        <taxon>Mycoplasmoidales</taxon>
        <taxon>Metamycoplasmataceae</taxon>
        <taxon>Mycoplasmopsis</taxon>
    </lineage>
</organism>
<accession>A0ABU7MLU4</accession>
<keyword evidence="5 6" id="KW-0472">Membrane</keyword>
<keyword evidence="4 6" id="KW-1133">Transmembrane helix</keyword>
<dbReference type="InterPro" id="IPR036259">
    <property type="entry name" value="MFS_trans_sf"/>
</dbReference>
<dbReference type="SUPFAM" id="SSF103473">
    <property type="entry name" value="MFS general substrate transporter"/>
    <property type="match status" value="1"/>
</dbReference>
<name>A0ABU7MLU4_9BACT</name>
<feature type="transmembrane region" description="Helical" evidence="6">
    <location>
        <begin position="12"/>
        <end position="31"/>
    </location>
</feature>
<evidence type="ECO:0000313" key="7">
    <source>
        <dbReference type="EMBL" id="MEE3928238.1"/>
    </source>
</evidence>
<dbReference type="RefSeq" id="WP_330500652.1">
    <property type="nucleotide sequence ID" value="NZ_JAZDWZ010000004.1"/>
</dbReference>
<feature type="transmembrane region" description="Helical" evidence="6">
    <location>
        <begin position="184"/>
        <end position="208"/>
    </location>
</feature>
<evidence type="ECO:0000256" key="5">
    <source>
        <dbReference type="ARBA" id="ARBA00023136"/>
    </source>
</evidence>
<evidence type="ECO:0000256" key="3">
    <source>
        <dbReference type="ARBA" id="ARBA00022692"/>
    </source>
</evidence>
<protein>
    <recommendedName>
        <fullName evidence="9">MFS transporter</fullName>
    </recommendedName>
</protein>
<feature type="transmembrane region" description="Helical" evidence="6">
    <location>
        <begin position="228"/>
        <end position="251"/>
    </location>
</feature>
<comment type="subcellular location">
    <subcellularLocation>
        <location evidence="1">Cell membrane</location>
        <topology evidence="1">Multi-pass membrane protein</topology>
    </subcellularLocation>
</comment>
<feature type="transmembrane region" description="Helical" evidence="6">
    <location>
        <begin position="51"/>
        <end position="74"/>
    </location>
</feature>
<reference evidence="7" key="1">
    <citation type="submission" date="2024-01" db="EMBL/GenBank/DDBJ databases">
        <title>Genome sequence of Mycoplasma ciconiae type strain DSM 25251.</title>
        <authorList>
            <person name="Spergser J."/>
        </authorList>
    </citation>
    <scope>NUCLEOTIDE SEQUENCE [LARGE SCALE GENOMIC DNA]</scope>
    <source>
        <strain evidence="7">DSM 25251</strain>
    </source>
</reference>
<feature type="transmembrane region" description="Helical" evidence="6">
    <location>
        <begin position="304"/>
        <end position="324"/>
    </location>
</feature>
<evidence type="ECO:0008006" key="9">
    <source>
        <dbReference type="Google" id="ProtNLM"/>
    </source>
</evidence>
<evidence type="ECO:0000256" key="1">
    <source>
        <dbReference type="ARBA" id="ARBA00004651"/>
    </source>
</evidence>
<evidence type="ECO:0000256" key="4">
    <source>
        <dbReference type="ARBA" id="ARBA00022989"/>
    </source>
</evidence>
<keyword evidence="8" id="KW-1185">Reference proteome</keyword>
<feature type="transmembrane region" description="Helical" evidence="6">
    <location>
        <begin position="271"/>
        <end position="292"/>
    </location>
</feature>
<dbReference type="EMBL" id="JAZDWZ010000004">
    <property type="protein sequence ID" value="MEE3928238.1"/>
    <property type="molecule type" value="Genomic_DNA"/>
</dbReference>
<dbReference type="Gene3D" id="1.20.1250.20">
    <property type="entry name" value="MFS general substrate transporter like domains"/>
    <property type="match status" value="1"/>
</dbReference>
<feature type="transmembrane region" description="Helical" evidence="6">
    <location>
        <begin position="114"/>
        <end position="138"/>
    </location>
</feature>